<sequence length="373" mass="40420">MAIKLQCACGKRLTAPESATGERGKCPKCGREFSIREAQPTAQQASAATPAMPESGLRIVPVLTGATLGGLCAFAVRQAQSLDASDEVSMTLVGVGVFACLGAVTGYLWQGRFPRITFSAVQTGIRPYLASRLLGKFDRPKTMPANEPIPKGFWFGTCIRRSRHQYVRHVRGPLGVIAGLCGTATGLIIILLSLVILFMAASTVLSLLAWITGFLPEAVAPAGSDWQSTALWLLALPLSFLLAFCGVLVVRFAGYGQIAAYSTFFCDFDAGKVYAWRWYLGAYKGLEHADLARIDRVGVFECKEARSGEGGGTETVYYVALFQDERPVLSVQRYSSLMAWRAKSLAKEIAEVLKKQCDTNPTTRRLHRGSSSN</sequence>
<evidence type="ECO:0000256" key="1">
    <source>
        <dbReference type="SAM" id="Phobius"/>
    </source>
</evidence>
<keyword evidence="1" id="KW-0472">Membrane</keyword>
<feature type="transmembrane region" description="Helical" evidence="1">
    <location>
        <begin position="177"/>
        <end position="210"/>
    </location>
</feature>
<keyword evidence="1" id="KW-0812">Transmembrane</keyword>
<keyword evidence="1" id="KW-1133">Transmembrane helix</keyword>
<feature type="transmembrane region" description="Helical" evidence="1">
    <location>
        <begin position="59"/>
        <end position="76"/>
    </location>
</feature>
<feature type="transmembrane region" description="Helical" evidence="1">
    <location>
        <begin position="230"/>
        <end position="250"/>
    </location>
</feature>
<proteinExistence type="predicted"/>
<dbReference type="EMBL" id="SIHJ01000003">
    <property type="protein sequence ID" value="TWT32366.1"/>
    <property type="molecule type" value="Genomic_DNA"/>
</dbReference>
<evidence type="ECO:0000313" key="3">
    <source>
        <dbReference type="Proteomes" id="UP000316714"/>
    </source>
</evidence>
<keyword evidence="3" id="KW-1185">Reference proteome</keyword>
<name>A0A5C5V1C3_9BACT</name>
<feature type="transmembrane region" description="Helical" evidence="1">
    <location>
        <begin position="88"/>
        <end position="109"/>
    </location>
</feature>
<protein>
    <submittedName>
        <fullName evidence="2">Uncharacterized protein</fullName>
    </submittedName>
</protein>
<comment type="caution">
    <text evidence="2">The sequence shown here is derived from an EMBL/GenBank/DDBJ whole genome shotgun (WGS) entry which is preliminary data.</text>
</comment>
<reference evidence="2 3" key="1">
    <citation type="submission" date="2019-02" db="EMBL/GenBank/DDBJ databases">
        <title>Deep-cultivation of Planctomycetes and their phenomic and genomic characterization uncovers novel biology.</title>
        <authorList>
            <person name="Wiegand S."/>
            <person name="Jogler M."/>
            <person name="Boedeker C."/>
            <person name="Pinto D."/>
            <person name="Vollmers J."/>
            <person name="Rivas-Marin E."/>
            <person name="Kohn T."/>
            <person name="Peeters S.H."/>
            <person name="Heuer A."/>
            <person name="Rast P."/>
            <person name="Oberbeckmann S."/>
            <person name="Bunk B."/>
            <person name="Jeske O."/>
            <person name="Meyerdierks A."/>
            <person name="Storesund J.E."/>
            <person name="Kallscheuer N."/>
            <person name="Luecker S."/>
            <person name="Lage O.M."/>
            <person name="Pohl T."/>
            <person name="Merkel B.J."/>
            <person name="Hornburger P."/>
            <person name="Mueller R.-W."/>
            <person name="Bruemmer F."/>
            <person name="Labrenz M."/>
            <person name="Spormann A.M."/>
            <person name="Op Den Camp H."/>
            <person name="Overmann J."/>
            <person name="Amann R."/>
            <person name="Jetten M.S.M."/>
            <person name="Mascher T."/>
            <person name="Medema M.H."/>
            <person name="Devos D.P."/>
            <person name="Kaster A.-K."/>
            <person name="Ovreas L."/>
            <person name="Rohde M."/>
            <person name="Galperin M.Y."/>
            <person name="Jogler C."/>
        </authorList>
    </citation>
    <scope>NUCLEOTIDE SEQUENCE [LARGE SCALE GENOMIC DNA]</scope>
    <source>
        <strain evidence="2 3">KOR34</strain>
    </source>
</reference>
<dbReference type="AlphaFoldDB" id="A0A5C5V1C3"/>
<gene>
    <name evidence="2" type="ORF">KOR34_41290</name>
</gene>
<organism evidence="2 3">
    <name type="scientific">Posidoniimonas corsicana</name>
    <dbReference type="NCBI Taxonomy" id="1938618"/>
    <lineage>
        <taxon>Bacteria</taxon>
        <taxon>Pseudomonadati</taxon>
        <taxon>Planctomycetota</taxon>
        <taxon>Planctomycetia</taxon>
        <taxon>Pirellulales</taxon>
        <taxon>Lacipirellulaceae</taxon>
        <taxon>Posidoniimonas</taxon>
    </lineage>
</organism>
<evidence type="ECO:0000313" key="2">
    <source>
        <dbReference type="EMBL" id="TWT32366.1"/>
    </source>
</evidence>
<accession>A0A5C5V1C3</accession>
<dbReference type="Proteomes" id="UP000316714">
    <property type="component" value="Unassembled WGS sequence"/>
</dbReference>